<dbReference type="EMBL" id="JAGFBR010000016">
    <property type="protein sequence ID" value="KAH0453583.1"/>
    <property type="molecule type" value="Genomic_DNA"/>
</dbReference>
<dbReference type="AlphaFoldDB" id="A0AAV7GCX5"/>
<accession>A0AAV7GCX5</accession>
<gene>
    <name evidence="2" type="ORF">IEQ34_017907</name>
</gene>
<evidence type="ECO:0000256" key="1">
    <source>
        <dbReference type="SAM" id="MobiDB-lite"/>
    </source>
</evidence>
<sequence length="198" mass="21918">MIDSSFKPTVENDDDGTTWEQPIDLYSSSGKRKLDQIIFKDEILITNPYHSFMKMDLQNTPMTVQLGQGSRIQLVNAIIEMGKAGATIQFGSLDFPAVIARTAAVPMNGMESGGPSKRPHSTKASIHHIGLPASGKNNVEASSSGGWLTRRLRRKMNAEIQAQQQQLPIHASNLPTQEPEATIFDLKWVHKPKIDQKK</sequence>
<name>A0AAV7GCX5_DENCH</name>
<protein>
    <submittedName>
        <fullName evidence="2">Uncharacterized protein</fullName>
    </submittedName>
</protein>
<evidence type="ECO:0000313" key="2">
    <source>
        <dbReference type="EMBL" id="KAH0453583.1"/>
    </source>
</evidence>
<evidence type="ECO:0000313" key="3">
    <source>
        <dbReference type="Proteomes" id="UP000775213"/>
    </source>
</evidence>
<comment type="caution">
    <text evidence="2">The sequence shown here is derived from an EMBL/GenBank/DDBJ whole genome shotgun (WGS) entry which is preliminary data.</text>
</comment>
<feature type="region of interest" description="Disordered" evidence="1">
    <location>
        <begin position="1"/>
        <end position="21"/>
    </location>
</feature>
<keyword evidence="3" id="KW-1185">Reference proteome</keyword>
<organism evidence="2 3">
    <name type="scientific">Dendrobium chrysotoxum</name>
    <name type="common">Orchid</name>
    <dbReference type="NCBI Taxonomy" id="161865"/>
    <lineage>
        <taxon>Eukaryota</taxon>
        <taxon>Viridiplantae</taxon>
        <taxon>Streptophyta</taxon>
        <taxon>Embryophyta</taxon>
        <taxon>Tracheophyta</taxon>
        <taxon>Spermatophyta</taxon>
        <taxon>Magnoliopsida</taxon>
        <taxon>Liliopsida</taxon>
        <taxon>Asparagales</taxon>
        <taxon>Orchidaceae</taxon>
        <taxon>Epidendroideae</taxon>
        <taxon>Malaxideae</taxon>
        <taxon>Dendrobiinae</taxon>
        <taxon>Dendrobium</taxon>
    </lineage>
</organism>
<proteinExistence type="predicted"/>
<dbReference type="Proteomes" id="UP000775213">
    <property type="component" value="Unassembled WGS sequence"/>
</dbReference>
<reference evidence="2 3" key="1">
    <citation type="journal article" date="2021" name="Hortic Res">
        <title>Chromosome-scale assembly of the Dendrobium chrysotoxum genome enhances the understanding of orchid evolution.</title>
        <authorList>
            <person name="Zhang Y."/>
            <person name="Zhang G.Q."/>
            <person name="Zhang D."/>
            <person name="Liu X.D."/>
            <person name="Xu X.Y."/>
            <person name="Sun W.H."/>
            <person name="Yu X."/>
            <person name="Zhu X."/>
            <person name="Wang Z.W."/>
            <person name="Zhao X."/>
            <person name="Zhong W.Y."/>
            <person name="Chen H."/>
            <person name="Yin W.L."/>
            <person name="Huang T."/>
            <person name="Niu S.C."/>
            <person name="Liu Z.J."/>
        </authorList>
    </citation>
    <scope>NUCLEOTIDE SEQUENCE [LARGE SCALE GENOMIC DNA]</scope>
    <source>
        <strain evidence="2">Lindl</strain>
    </source>
</reference>